<keyword evidence="2" id="KW-1185">Reference proteome</keyword>
<evidence type="ECO:0000313" key="2">
    <source>
        <dbReference type="Proteomes" id="UP001162992"/>
    </source>
</evidence>
<dbReference type="Proteomes" id="UP001162992">
    <property type="component" value="Chromosome 3"/>
</dbReference>
<comment type="caution">
    <text evidence="1">The sequence shown here is derived from an EMBL/GenBank/DDBJ whole genome shotgun (WGS) entry which is preliminary data.</text>
</comment>
<organism evidence="1 2">
    <name type="scientific">Diphasiastrum complanatum</name>
    <name type="common">Issler's clubmoss</name>
    <name type="synonym">Lycopodium complanatum</name>
    <dbReference type="NCBI Taxonomy" id="34168"/>
    <lineage>
        <taxon>Eukaryota</taxon>
        <taxon>Viridiplantae</taxon>
        <taxon>Streptophyta</taxon>
        <taxon>Embryophyta</taxon>
        <taxon>Tracheophyta</taxon>
        <taxon>Lycopodiopsida</taxon>
        <taxon>Lycopodiales</taxon>
        <taxon>Lycopodiaceae</taxon>
        <taxon>Lycopodioideae</taxon>
        <taxon>Diphasiastrum</taxon>
    </lineage>
</organism>
<protein>
    <submittedName>
        <fullName evidence="1">Uncharacterized protein</fullName>
    </submittedName>
</protein>
<dbReference type="EMBL" id="CM055094">
    <property type="protein sequence ID" value="KAJ7562478.1"/>
    <property type="molecule type" value="Genomic_DNA"/>
</dbReference>
<evidence type="ECO:0000313" key="1">
    <source>
        <dbReference type="EMBL" id="KAJ7562478.1"/>
    </source>
</evidence>
<name>A0ACC2E7V1_DIPCM</name>
<proteinExistence type="predicted"/>
<reference evidence="2" key="1">
    <citation type="journal article" date="2024" name="Proc. Natl. Acad. Sci. U.S.A.">
        <title>Extraordinary preservation of gene collinearity over three hundred million years revealed in homosporous lycophytes.</title>
        <authorList>
            <person name="Li C."/>
            <person name="Wickell D."/>
            <person name="Kuo L.Y."/>
            <person name="Chen X."/>
            <person name="Nie B."/>
            <person name="Liao X."/>
            <person name="Peng D."/>
            <person name="Ji J."/>
            <person name="Jenkins J."/>
            <person name="Williams M."/>
            <person name="Shu S."/>
            <person name="Plott C."/>
            <person name="Barry K."/>
            <person name="Rajasekar S."/>
            <person name="Grimwood J."/>
            <person name="Han X."/>
            <person name="Sun S."/>
            <person name="Hou Z."/>
            <person name="He W."/>
            <person name="Dai G."/>
            <person name="Sun C."/>
            <person name="Schmutz J."/>
            <person name="Leebens-Mack J.H."/>
            <person name="Li F.W."/>
            <person name="Wang L."/>
        </authorList>
    </citation>
    <scope>NUCLEOTIDE SEQUENCE [LARGE SCALE GENOMIC DNA]</scope>
    <source>
        <strain evidence="2">cv. PW_Plant_1</strain>
    </source>
</reference>
<sequence length="664" mass="76169">MHRGMLPNEAAVLALKIASRTVEPPLEPSAFMQIIQSSRSSCEYGDLVDAIRLTFPSVEAVSTCFLQVDVLETNNRARFWGSEKSSFLGIDMASLGEFYDAAMKLESAEVKVAIMESSELLISSLFDHLNDGGWPSGSSIVLRTIIVLLENRLFMEPDYHKILIKLWRLILESPSHFRDCVRSALEDYNKDQLERLVAVAQQFITIQLYESHQVNDLVVWGVEMLALLHSANEASQCIGHTSFYNDAVNNEDFDIKEDFKRWRQPERYPFSFCKYPFVYDTSSKSKILQLDATFQMRDEFEDAVLRSIFIGATCPFLILRVKRENLIHDAISQIRRQKDNLKKPLKVQFVGEEGVDEGGVQKEFFQLVVRELFNVKYGMFSYNEETRLFWFNSTPLDMDMEYELVGILLGLAIYNGHILELHFPNIVYKKLLGKSSTFQDLAEVDPQLAEGLSHLLTFKGDIWEVFQRNFQLSGEDIFGNIVTIDLKENGGNIVVTKENRKEYVDLCVEYHMESAIERQFEAFKRGFYKLSKGSVLNLFQPVELEQLICGSPNLDFEALERGTIYEDGYTKNSRCIQDFWEVVHSFNEESKKKLLFFTTGSDRAPIKGLSTLHVVISRNGADSERLPTAHTCFNHLLLPEYESKEKLHERLFTAINNAEGFGLQ</sequence>
<accession>A0ACC2E7V1</accession>
<gene>
    <name evidence="1" type="ORF">O6H91_03G070600</name>
</gene>